<dbReference type="InterPro" id="IPR014710">
    <property type="entry name" value="RmlC-like_jellyroll"/>
</dbReference>
<dbReference type="PANTHER" id="PTHR43212">
    <property type="entry name" value="QUERCETIN 2,3-DIOXYGENASE"/>
    <property type="match status" value="1"/>
</dbReference>
<evidence type="ECO:0000313" key="2">
    <source>
        <dbReference type="EMBL" id="GEN60477.1"/>
    </source>
</evidence>
<dbReference type="InterPro" id="IPR011051">
    <property type="entry name" value="RmlC_Cupin_sf"/>
</dbReference>
<dbReference type="OrthoDB" id="9780903at2"/>
<dbReference type="Pfam" id="PF17954">
    <property type="entry name" value="Pirin_C_2"/>
    <property type="match status" value="1"/>
</dbReference>
<dbReference type="STRING" id="1120919.GCA_000429165_02451"/>
<dbReference type="InterPro" id="IPR041602">
    <property type="entry name" value="Quercetinase_C"/>
</dbReference>
<comment type="caution">
    <text evidence="2">The sequence shown here is derived from an EMBL/GenBank/DDBJ whole genome shotgun (WGS) entry which is preliminary data.</text>
</comment>
<gene>
    <name evidence="2" type="ORF">ANI02nite_23610</name>
</gene>
<organism evidence="2 3">
    <name type="scientific">Acetobacter nitrogenifigens DSM 23921 = NBRC 105050</name>
    <dbReference type="NCBI Taxonomy" id="1120919"/>
    <lineage>
        <taxon>Bacteria</taxon>
        <taxon>Pseudomonadati</taxon>
        <taxon>Pseudomonadota</taxon>
        <taxon>Alphaproteobacteria</taxon>
        <taxon>Acetobacterales</taxon>
        <taxon>Acetobacteraceae</taxon>
        <taxon>Acetobacter</taxon>
    </lineage>
</organism>
<protein>
    <recommendedName>
        <fullName evidence="1">Quercetin 2,3-dioxygenase C-terminal cupin domain-containing protein</fullName>
    </recommendedName>
</protein>
<evidence type="ECO:0000259" key="1">
    <source>
        <dbReference type="Pfam" id="PF17954"/>
    </source>
</evidence>
<accession>A0A511XBX5</accession>
<evidence type="ECO:0000313" key="3">
    <source>
        <dbReference type="Proteomes" id="UP000321635"/>
    </source>
</evidence>
<reference evidence="2 3" key="1">
    <citation type="submission" date="2019-07" db="EMBL/GenBank/DDBJ databases">
        <title>Whole genome shotgun sequence of Acetobacter nitrogenifigens NBRC 105050.</title>
        <authorList>
            <person name="Hosoyama A."/>
            <person name="Uohara A."/>
            <person name="Ohji S."/>
            <person name="Ichikawa N."/>
        </authorList>
    </citation>
    <scope>NUCLEOTIDE SEQUENCE [LARGE SCALE GENOMIC DNA]</scope>
    <source>
        <strain evidence="2 3">NBRC 105050</strain>
    </source>
</reference>
<sequence length="244" mass="25712">MITIRRVDMLGTIHEAGVDLRCHFAFGSFQDAAYVHDGRLRVVNAMRIASGAQFRLGAEQNVDIVTWLAEGALSATSELFPSETIMAGGLHAISAASGCQSFGWRAGPVGASCLQFWFLADNEGGEPAQETRLDFPAAEDGSFRIIASGFPEDDPEGTEAVIDGAPVTLRSRSRLLRATLRAGEGALYRTAPSRTLYMIVAKGGASLGGELLAAGDAARIDGQKEAVVIATQDAVILLADTASR</sequence>
<dbReference type="AlphaFoldDB" id="A0A511XBX5"/>
<dbReference type="PANTHER" id="PTHR43212:SF3">
    <property type="entry name" value="QUERCETIN 2,3-DIOXYGENASE"/>
    <property type="match status" value="1"/>
</dbReference>
<feature type="domain" description="Quercetin 2,3-dioxygenase C-terminal cupin" evidence="1">
    <location>
        <begin position="165"/>
        <end position="240"/>
    </location>
</feature>
<keyword evidence="3" id="KW-1185">Reference proteome</keyword>
<dbReference type="Gene3D" id="2.60.120.10">
    <property type="entry name" value="Jelly Rolls"/>
    <property type="match status" value="2"/>
</dbReference>
<dbReference type="Proteomes" id="UP000321635">
    <property type="component" value="Unassembled WGS sequence"/>
</dbReference>
<dbReference type="InterPro" id="IPR012093">
    <property type="entry name" value="Pirin"/>
</dbReference>
<dbReference type="EMBL" id="BJYF01000018">
    <property type="protein sequence ID" value="GEN60477.1"/>
    <property type="molecule type" value="Genomic_DNA"/>
</dbReference>
<dbReference type="RefSeq" id="WP_026398130.1">
    <property type="nucleotide sequence ID" value="NZ_AUBI01000009.1"/>
</dbReference>
<name>A0A511XBX5_9PROT</name>
<proteinExistence type="predicted"/>
<dbReference type="SUPFAM" id="SSF51182">
    <property type="entry name" value="RmlC-like cupins"/>
    <property type="match status" value="1"/>
</dbReference>